<evidence type="ECO:0000256" key="14">
    <source>
        <dbReference type="PIRSR" id="PIRSR611782-1"/>
    </source>
</evidence>
<evidence type="ECO:0000256" key="8">
    <source>
        <dbReference type="ARBA" id="ARBA00022737"/>
    </source>
</evidence>
<dbReference type="PROSITE" id="PS51257">
    <property type="entry name" value="PROKAR_LIPOPROTEIN"/>
    <property type="match status" value="1"/>
</dbReference>
<dbReference type="Pfam" id="PF13365">
    <property type="entry name" value="Trypsin_2"/>
    <property type="match status" value="1"/>
</dbReference>
<dbReference type="InterPro" id="IPR001478">
    <property type="entry name" value="PDZ"/>
</dbReference>
<dbReference type="CDD" id="cd10839">
    <property type="entry name" value="cpPDZ1_DegP-like"/>
    <property type="match status" value="1"/>
</dbReference>
<evidence type="ECO:0000256" key="11">
    <source>
        <dbReference type="ARBA" id="ARBA00022825"/>
    </source>
</evidence>
<proteinExistence type="inferred from homology"/>
<protein>
    <recommendedName>
        <fullName evidence="5">Probable periplasmic serine endoprotease DegP-like</fullName>
        <ecNumber evidence="4">3.4.21.107</ecNumber>
    </recommendedName>
    <alternativeName>
        <fullName evidence="13">Protease Do</fullName>
    </alternativeName>
</protein>
<keyword evidence="9" id="KW-0574">Periplasm</keyword>
<comment type="similarity">
    <text evidence="3">Belongs to the peptidase S1C family.</text>
</comment>
<feature type="region of interest" description="Disordered" evidence="16">
    <location>
        <begin position="429"/>
        <end position="451"/>
    </location>
</feature>
<dbReference type="NCBIfam" id="TIGR02037">
    <property type="entry name" value="degP_htrA_DO"/>
    <property type="match status" value="1"/>
</dbReference>
<dbReference type="InterPro" id="IPR009003">
    <property type="entry name" value="Peptidase_S1_PA"/>
</dbReference>
<dbReference type="Gene3D" id="2.40.10.10">
    <property type="entry name" value="Trypsin-like serine proteases"/>
    <property type="match status" value="2"/>
</dbReference>
<comment type="subcellular location">
    <subcellularLocation>
        <location evidence="2">Periplasm</location>
    </subcellularLocation>
</comment>
<evidence type="ECO:0000256" key="7">
    <source>
        <dbReference type="ARBA" id="ARBA00022729"/>
    </source>
</evidence>
<gene>
    <name evidence="19" type="ORF">PAMC26577_17810</name>
</gene>
<dbReference type="Pfam" id="PF13180">
    <property type="entry name" value="PDZ_2"/>
    <property type="match status" value="1"/>
</dbReference>
<feature type="compositionally biased region" description="Gly residues" evidence="16">
    <location>
        <begin position="114"/>
        <end position="140"/>
    </location>
</feature>
<dbReference type="Pfam" id="PF17820">
    <property type="entry name" value="PDZ_6"/>
    <property type="match status" value="1"/>
</dbReference>
<dbReference type="InterPro" id="IPR006311">
    <property type="entry name" value="TAT_signal"/>
</dbReference>
<evidence type="ECO:0000256" key="10">
    <source>
        <dbReference type="ARBA" id="ARBA00022801"/>
    </source>
</evidence>
<keyword evidence="11" id="KW-0720">Serine protease</keyword>
<sequence length="541" mass="55549">MSNLSLRTFLTAAALAACLPLATSAATAASGASAPAVAPVASTGAVPIVNLPDFTTLVDRVGPSVVNIRTTTRVSSSSDLRGLPPGMDNGDMSEFFRRFFGIPMPGTPGSQGSPHGGNGGGGGGGGGGDQGGDSGGGSGRGNRSAPQDSPDSQDNSEQSSGVGSGFIMSADGYVMTNAHVVDDADTIYVTLTDKREFKARLVGVDERTDVAVVKIQATSLPAITMGDSNKVRVGEWVLAIGSPFGLDNTVTAGIVSAKGRDTGDYLPFIQTDVAVNPGNSGGPLINMAGEVIGINSQIYSRTGGFMGISFAIPIDEAMRVADQLKTGGKVVRGRIAVAIGEVTKEVADSLGLPKAQGALVSSVEPGGPADKAGIQPGDIILKYNGHDVSTATDLPRMVGDTKPGTKATITVWRKGQSRDLPITIAEMQPDKVTKAEPKKPAPPKERSPSNALGIAVSDIPADQKKSLKIPNGVQVEAVEGPASRAGFQKGDIILRIGDTDITSAKQFDAVAQNVDPSKMVAVLVRRGDNTQFVPLRPRSQK</sequence>
<evidence type="ECO:0000256" key="17">
    <source>
        <dbReference type="SAM" id="SignalP"/>
    </source>
</evidence>
<dbReference type="PANTHER" id="PTHR22939">
    <property type="entry name" value="SERINE PROTEASE FAMILY S1C HTRA-RELATED"/>
    <property type="match status" value="1"/>
</dbReference>
<evidence type="ECO:0000256" key="13">
    <source>
        <dbReference type="ARBA" id="ARBA00032850"/>
    </source>
</evidence>
<evidence type="ECO:0000256" key="5">
    <source>
        <dbReference type="ARBA" id="ARBA00013958"/>
    </source>
</evidence>
<keyword evidence="8" id="KW-0677">Repeat</keyword>
<dbReference type="PANTHER" id="PTHR22939:SF130">
    <property type="entry name" value="PERIPLASMIC SERINE ENDOPROTEASE DEGP-LIKE-RELATED"/>
    <property type="match status" value="1"/>
</dbReference>
<feature type="compositionally biased region" description="Basic and acidic residues" evidence="16">
    <location>
        <begin position="429"/>
        <end position="447"/>
    </location>
</feature>
<feature type="region of interest" description="Disordered" evidence="16">
    <location>
        <begin position="99"/>
        <end position="163"/>
    </location>
</feature>
<dbReference type="EC" id="3.4.21.107" evidence="4"/>
<dbReference type="InterPro" id="IPR043504">
    <property type="entry name" value="Peptidase_S1_PA_chymotrypsin"/>
</dbReference>
<feature type="active site" description="Charge relay system" evidence="14">
    <location>
        <position position="179"/>
    </location>
</feature>
<dbReference type="PROSITE" id="PS51318">
    <property type="entry name" value="TAT"/>
    <property type="match status" value="1"/>
</dbReference>
<dbReference type="InterPro" id="IPR041489">
    <property type="entry name" value="PDZ_6"/>
</dbReference>
<dbReference type="EMBL" id="NBTZ01000077">
    <property type="protein sequence ID" value="OTP73529.1"/>
    <property type="molecule type" value="Genomic_DNA"/>
</dbReference>
<feature type="binding site" evidence="15">
    <location>
        <position position="179"/>
    </location>
    <ligand>
        <name>substrate</name>
    </ligand>
</feature>
<feature type="signal peptide" evidence="17">
    <location>
        <begin position="1"/>
        <end position="28"/>
    </location>
</feature>
<keyword evidence="12" id="KW-0346">Stress response</keyword>
<evidence type="ECO:0000256" key="1">
    <source>
        <dbReference type="ARBA" id="ARBA00001772"/>
    </source>
</evidence>
<dbReference type="GO" id="GO:0004252">
    <property type="term" value="F:serine-type endopeptidase activity"/>
    <property type="evidence" value="ECO:0007669"/>
    <property type="project" value="InterPro"/>
</dbReference>
<feature type="compositionally biased region" description="Polar residues" evidence="16">
    <location>
        <begin position="145"/>
        <end position="161"/>
    </location>
</feature>
<feature type="binding site" evidence="15">
    <location>
        <position position="209"/>
    </location>
    <ligand>
        <name>substrate</name>
    </ligand>
</feature>
<reference evidence="19 20" key="1">
    <citation type="submission" date="2017-03" db="EMBL/GenBank/DDBJ databases">
        <title>Genome analysis of strain PAMC 26577.</title>
        <authorList>
            <person name="Oh H.-M."/>
            <person name="Yang J.-A."/>
        </authorList>
    </citation>
    <scope>NUCLEOTIDE SEQUENCE [LARGE SCALE GENOMIC DNA]</scope>
    <source>
        <strain evidence="19 20">PAMC 26577</strain>
    </source>
</reference>
<organism evidence="19 20">
    <name type="scientific">Caballeronia sordidicola</name>
    <name type="common">Burkholderia sordidicola</name>
    <dbReference type="NCBI Taxonomy" id="196367"/>
    <lineage>
        <taxon>Bacteria</taxon>
        <taxon>Pseudomonadati</taxon>
        <taxon>Pseudomonadota</taxon>
        <taxon>Betaproteobacteria</taxon>
        <taxon>Burkholderiales</taxon>
        <taxon>Burkholderiaceae</taxon>
        <taxon>Caballeronia</taxon>
    </lineage>
</organism>
<dbReference type="InterPro" id="IPR001940">
    <property type="entry name" value="Peptidase_S1C"/>
</dbReference>
<feature type="active site" description="Charge relay system" evidence="14">
    <location>
        <position position="209"/>
    </location>
</feature>
<dbReference type="Proteomes" id="UP000195221">
    <property type="component" value="Unassembled WGS sequence"/>
</dbReference>
<dbReference type="SUPFAM" id="SSF50156">
    <property type="entry name" value="PDZ domain-like"/>
    <property type="match status" value="2"/>
</dbReference>
<evidence type="ECO:0000256" key="9">
    <source>
        <dbReference type="ARBA" id="ARBA00022764"/>
    </source>
</evidence>
<evidence type="ECO:0000256" key="6">
    <source>
        <dbReference type="ARBA" id="ARBA00022670"/>
    </source>
</evidence>
<comment type="caution">
    <text evidence="19">The sequence shown here is derived from an EMBL/GenBank/DDBJ whole genome shotgun (WGS) entry which is preliminary data.</text>
</comment>
<keyword evidence="7 17" id="KW-0732">Signal</keyword>
<feature type="active site" description="Charge relay system" evidence="14">
    <location>
        <position position="280"/>
    </location>
</feature>
<dbReference type="PROSITE" id="PS50106">
    <property type="entry name" value="PDZ"/>
    <property type="match status" value="1"/>
</dbReference>
<keyword evidence="6 19" id="KW-0645">Protease</keyword>
<feature type="binding site" evidence="15">
    <location>
        <begin position="278"/>
        <end position="280"/>
    </location>
    <ligand>
        <name>substrate</name>
    </ligand>
</feature>
<evidence type="ECO:0000256" key="3">
    <source>
        <dbReference type="ARBA" id="ARBA00010541"/>
    </source>
</evidence>
<accession>A0A242MQC9</accession>
<feature type="chain" id="PRO_5039253673" description="Probable periplasmic serine endoprotease DegP-like" evidence="17">
    <location>
        <begin position="29"/>
        <end position="541"/>
    </location>
</feature>
<evidence type="ECO:0000256" key="15">
    <source>
        <dbReference type="PIRSR" id="PIRSR611782-2"/>
    </source>
</evidence>
<feature type="domain" description="PDZ" evidence="18">
    <location>
        <begin position="336"/>
        <end position="392"/>
    </location>
</feature>
<name>A0A242MQC9_CABSO</name>
<keyword evidence="10" id="KW-0378">Hydrolase</keyword>
<dbReference type="SMART" id="SM00228">
    <property type="entry name" value="PDZ"/>
    <property type="match status" value="2"/>
</dbReference>
<dbReference type="PRINTS" id="PR00834">
    <property type="entry name" value="PROTEASES2C"/>
</dbReference>
<evidence type="ECO:0000256" key="2">
    <source>
        <dbReference type="ARBA" id="ARBA00004418"/>
    </source>
</evidence>
<dbReference type="GO" id="GO:0006508">
    <property type="term" value="P:proteolysis"/>
    <property type="evidence" value="ECO:0007669"/>
    <property type="project" value="UniProtKB-KW"/>
</dbReference>
<dbReference type="InterPro" id="IPR036034">
    <property type="entry name" value="PDZ_sf"/>
</dbReference>
<comment type="catalytic activity">
    <reaction evidence="1">
        <text>Acts on substrates that are at least partially unfolded. The cleavage site P1 residue is normally between a pair of hydrophobic residues, such as Val-|-Val.</text>
        <dbReference type="EC" id="3.4.21.107"/>
    </reaction>
</comment>
<evidence type="ECO:0000313" key="20">
    <source>
        <dbReference type="Proteomes" id="UP000195221"/>
    </source>
</evidence>
<dbReference type="InterPro" id="IPR011782">
    <property type="entry name" value="Pept_S1C_Do"/>
</dbReference>
<evidence type="ECO:0000256" key="16">
    <source>
        <dbReference type="SAM" id="MobiDB-lite"/>
    </source>
</evidence>
<evidence type="ECO:0000256" key="12">
    <source>
        <dbReference type="ARBA" id="ARBA00023016"/>
    </source>
</evidence>
<dbReference type="SUPFAM" id="SSF50494">
    <property type="entry name" value="Trypsin-like serine proteases"/>
    <property type="match status" value="1"/>
</dbReference>
<dbReference type="AlphaFoldDB" id="A0A242MQC9"/>
<evidence type="ECO:0000256" key="4">
    <source>
        <dbReference type="ARBA" id="ARBA00013035"/>
    </source>
</evidence>
<evidence type="ECO:0000313" key="19">
    <source>
        <dbReference type="EMBL" id="OTP73529.1"/>
    </source>
</evidence>
<dbReference type="RefSeq" id="WP_075357148.1">
    <property type="nucleotide sequence ID" value="NZ_MSRG01000003.1"/>
</dbReference>
<dbReference type="Gene3D" id="2.30.42.10">
    <property type="match status" value="2"/>
</dbReference>
<evidence type="ECO:0000259" key="18">
    <source>
        <dbReference type="PROSITE" id="PS50106"/>
    </source>
</evidence>